<sequence length="188" mass="21432">MKLLNIKKQTNNKFLNMYELELRNKKGDKKIYFVASRRDQEDLCCVTKDHAKADGVMIIPITKEGEVIVIKQYRPAINDYIYELPAGIVDPGESLEEAARRELFEETGLKASSYEVFLKPSYSSVGMTDETTAIVKMEVYGEPSTEYMEDDEEIEIFKIKIEDAKEFAEKNNVSIKGGIILRMIANGI</sequence>
<dbReference type="Pfam" id="PF00293">
    <property type="entry name" value="NUDIX"/>
    <property type="match status" value="1"/>
</dbReference>
<dbReference type="PROSITE" id="PS51462">
    <property type="entry name" value="NUDIX"/>
    <property type="match status" value="1"/>
</dbReference>
<dbReference type="AlphaFoldDB" id="A0A0A7FZM3"/>
<dbReference type="STRING" id="1561.NPD11_1172"/>
<accession>A0A0A7FZM3</accession>
<dbReference type="PROSITE" id="PS00893">
    <property type="entry name" value="NUDIX_BOX"/>
    <property type="match status" value="1"/>
</dbReference>
<dbReference type="InterPro" id="IPR020084">
    <property type="entry name" value="NUDIX_hydrolase_CS"/>
</dbReference>
<dbReference type="OrthoDB" id="9788922at2"/>
<dbReference type="GO" id="GO:0006753">
    <property type="term" value="P:nucleoside phosphate metabolic process"/>
    <property type="evidence" value="ECO:0007669"/>
    <property type="project" value="TreeGrafter"/>
</dbReference>
<comment type="similarity">
    <text evidence="3">Belongs to the Nudix hydrolase family.</text>
</comment>
<dbReference type="Gene3D" id="3.90.79.10">
    <property type="entry name" value="Nucleoside Triphosphate Pyrophosphohydrolase"/>
    <property type="match status" value="1"/>
</dbReference>
<evidence type="ECO:0000259" key="4">
    <source>
        <dbReference type="PROSITE" id="PS51462"/>
    </source>
</evidence>
<keyword evidence="6" id="KW-1185">Reference proteome</keyword>
<evidence type="ECO:0000256" key="2">
    <source>
        <dbReference type="ARBA" id="ARBA00022801"/>
    </source>
</evidence>
<comment type="cofactor">
    <cofactor evidence="1">
        <name>Mg(2+)</name>
        <dbReference type="ChEBI" id="CHEBI:18420"/>
    </cofactor>
</comment>
<keyword evidence="2 3" id="KW-0378">Hydrolase</keyword>
<dbReference type="GO" id="GO:0016462">
    <property type="term" value="F:pyrophosphatase activity"/>
    <property type="evidence" value="ECO:0007669"/>
    <property type="project" value="UniProtKB-ARBA"/>
</dbReference>
<gene>
    <name evidence="5" type="ORF">U729_1844</name>
</gene>
<dbReference type="KEGG" id="cbv:U729_1844"/>
<dbReference type="InterPro" id="IPR000086">
    <property type="entry name" value="NUDIX_hydrolase_dom"/>
</dbReference>
<evidence type="ECO:0000256" key="3">
    <source>
        <dbReference type="RuleBase" id="RU003476"/>
    </source>
</evidence>
<dbReference type="eggNOG" id="COG0494">
    <property type="taxonomic scope" value="Bacteria"/>
</dbReference>
<reference evidence="5 6" key="1">
    <citation type="journal article" date="2015" name="Infect. Genet. Evol.">
        <title>Genomic sequences of six botulinum neurotoxin-producing strains representing three clostridial species illustrate the mobility and diversity of botulinum neurotoxin genes.</title>
        <authorList>
            <person name="Smith T.J."/>
            <person name="Hill K.K."/>
            <person name="Xie G."/>
            <person name="Foley B.T."/>
            <person name="Williamson C.H."/>
            <person name="Foster J.T."/>
            <person name="Johnson S.L."/>
            <person name="Chertkov O."/>
            <person name="Teshima H."/>
            <person name="Gibbons H.S."/>
            <person name="Johnsky L.A."/>
            <person name="Karavis M.A."/>
            <person name="Smith L.A."/>
        </authorList>
    </citation>
    <scope>NUCLEOTIDE SEQUENCE [LARGE SCALE GENOMIC DNA]</scope>
    <source>
        <strain evidence="5">Sullivan</strain>
    </source>
</reference>
<dbReference type="PANTHER" id="PTHR11839:SF18">
    <property type="entry name" value="NUDIX HYDROLASE DOMAIN-CONTAINING PROTEIN"/>
    <property type="match status" value="1"/>
</dbReference>
<dbReference type="PRINTS" id="PR00502">
    <property type="entry name" value="NUDIXFAMILY"/>
</dbReference>
<protein>
    <submittedName>
        <fullName evidence="5">NUDIX domain protein</fullName>
    </submittedName>
</protein>
<dbReference type="HOGENOM" id="CLU_062658_0_3_9"/>
<name>A0A0A7FZM3_9CLOT</name>
<dbReference type="Proteomes" id="UP000030635">
    <property type="component" value="Chromosome"/>
</dbReference>
<organism evidence="5 6">
    <name type="scientific">Clostridium baratii str. Sullivan</name>
    <dbReference type="NCBI Taxonomy" id="1415775"/>
    <lineage>
        <taxon>Bacteria</taxon>
        <taxon>Bacillati</taxon>
        <taxon>Bacillota</taxon>
        <taxon>Clostridia</taxon>
        <taxon>Eubacteriales</taxon>
        <taxon>Clostridiaceae</taxon>
        <taxon>Clostridium</taxon>
    </lineage>
</organism>
<evidence type="ECO:0000256" key="1">
    <source>
        <dbReference type="ARBA" id="ARBA00001946"/>
    </source>
</evidence>
<evidence type="ECO:0000313" key="6">
    <source>
        <dbReference type="Proteomes" id="UP000030635"/>
    </source>
</evidence>
<dbReference type="CDD" id="cd03424">
    <property type="entry name" value="NUDIX_ADPRase_Nudt5_UGPPase_Nudt14"/>
    <property type="match status" value="1"/>
</dbReference>
<dbReference type="InterPro" id="IPR020476">
    <property type="entry name" value="Nudix_hydrolase"/>
</dbReference>
<dbReference type="SUPFAM" id="SSF55811">
    <property type="entry name" value="Nudix"/>
    <property type="match status" value="1"/>
</dbReference>
<evidence type="ECO:0000313" key="5">
    <source>
        <dbReference type="EMBL" id="AIY85042.1"/>
    </source>
</evidence>
<dbReference type="RefSeq" id="WP_039314007.1">
    <property type="nucleotide sequence ID" value="NZ_CP006905.1"/>
</dbReference>
<dbReference type="PANTHER" id="PTHR11839">
    <property type="entry name" value="UDP/ADP-SUGAR PYROPHOSPHATASE"/>
    <property type="match status" value="1"/>
</dbReference>
<dbReference type="EMBL" id="CP006905">
    <property type="protein sequence ID" value="AIY85042.1"/>
    <property type="molecule type" value="Genomic_DNA"/>
</dbReference>
<dbReference type="GO" id="GO:0019693">
    <property type="term" value="P:ribose phosphate metabolic process"/>
    <property type="evidence" value="ECO:0007669"/>
    <property type="project" value="TreeGrafter"/>
</dbReference>
<dbReference type="InterPro" id="IPR015797">
    <property type="entry name" value="NUDIX_hydrolase-like_dom_sf"/>
</dbReference>
<feature type="domain" description="Nudix hydrolase" evidence="4">
    <location>
        <begin position="51"/>
        <end position="185"/>
    </location>
</feature>
<proteinExistence type="inferred from homology"/>